<protein>
    <recommendedName>
        <fullName evidence="7 18">Phosphatidate cytidylyltransferase</fullName>
        <ecNumber evidence="6 18">2.7.7.41</ecNumber>
    </recommendedName>
</protein>
<keyword evidence="14" id="KW-0443">Lipid metabolism</keyword>
<comment type="pathway">
    <text evidence="3 18">Phospholipid metabolism; CDP-diacylglycerol biosynthesis; CDP-diacylglycerol from sn-glycerol 3-phosphate: step 3/3.</text>
</comment>
<evidence type="ECO:0000256" key="5">
    <source>
        <dbReference type="ARBA" id="ARBA00010185"/>
    </source>
</evidence>
<sequence>MSERLMSSLVILPLLAVLFIKGIPLYLAGLIIMIIGLKEFYRAFNNIEYRPIEIIGYVFAIYLFITNVFNFGIDTYIYAIFLCFLVSIIYVLMQKNNVIDVCITFSGILYVCISFNCIILTVKDIPMGGKILWIIFIISFATDIFAYLAGKNFGRHKLLPLVSPKKTVEGSIGGIMGSIVFCVLFAILFELSIPIAIFVSLTGSIVAQLGDLSASSIKRYVGIKDFGKLIPGHGGILDRFDSVLLVAPYIYLVYSLLLLKL</sequence>
<evidence type="ECO:0000256" key="7">
    <source>
        <dbReference type="ARBA" id="ARBA00019373"/>
    </source>
</evidence>
<evidence type="ECO:0000256" key="6">
    <source>
        <dbReference type="ARBA" id="ARBA00012487"/>
    </source>
</evidence>
<evidence type="ECO:0000256" key="3">
    <source>
        <dbReference type="ARBA" id="ARBA00005119"/>
    </source>
</evidence>
<keyword evidence="21" id="KW-1185">Reference proteome</keyword>
<evidence type="ECO:0000256" key="9">
    <source>
        <dbReference type="ARBA" id="ARBA00022516"/>
    </source>
</evidence>
<keyword evidence="16" id="KW-0594">Phospholipid biosynthesis</keyword>
<keyword evidence="10 18" id="KW-0808">Transferase</keyword>
<reference evidence="20" key="1">
    <citation type="submission" date="2022-12" db="EMBL/GenBank/DDBJ databases">
        <title>Peptostreptococcus.</title>
        <authorList>
            <person name="Lee S.H."/>
        </authorList>
    </citation>
    <scope>NUCLEOTIDE SEQUENCE</scope>
    <source>
        <strain evidence="20">CBA3647</strain>
    </source>
</reference>
<keyword evidence="13 19" id="KW-1133">Transmembrane helix</keyword>
<dbReference type="EMBL" id="CP114052">
    <property type="protein sequence ID" value="WAW15685.1"/>
    <property type="molecule type" value="Genomic_DNA"/>
</dbReference>
<feature type="transmembrane region" description="Helical" evidence="19">
    <location>
        <begin position="170"/>
        <end position="189"/>
    </location>
</feature>
<evidence type="ECO:0000256" key="13">
    <source>
        <dbReference type="ARBA" id="ARBA00022989"/>
    </source>
</evidence>
<comment type="similarity">
    <text evidence="5 18">Belongs to the CDS family.</text>
</comment>
<evidence type="ECO:0000256" key="10">
    <source>
        <dbReference type="ARBA" id="ARBA00022679"/>
    </source>
</evidence>
<comment type="catalytic activity">
    <reaction evidence="1 18">
        <text>a 1,2-diacyl-sn-glycero-3-phosphate + CTP + H(+) = a CDP-1,2-diacyl-sn-glycerol + diphosphate</text>
        <dbReference type="Rhea" id="RHEA:16229"/>
        <dbReference type="ChEBI" id="CHEBI:15378"/>
        <dbReference type="ChEBI" id="CHEBI:33019"/>
        <dbReference type="ChEBI" id="CHEBI:37563"/>
        <dbReference type="ChEBI" id="CHEBI:58332"/>
        <dbReference type="ChEBI" id="CHEBI:58608"/>
        <dbReference type="EC" id="2.7.7.41"/>
    </reaction>
</comment>
<feature type="transmembrane region" description="Helical" evidence="19">
    <location>
        <begin position="12"/>
        <end position="37"/>
    </location>
</feature>
<evidence type="ECO:0000256" key="11">
    <source>
        <dbReference type="ARBA" id="ARBA00022692"/>
    </source>
</evidence>
<name>A0ABY7JQQ0_9FIRM</name>
<dbReference type="EC" id="2.7.7.41" evidence="6 18"/>
<dbReference type="InterPro" id="IPR000374">
    <property type="entry name" value="PC_trans"/>
</dbReference>
<dbReference type="PANTHER" id="PTHR46382:SF1">
    <property type="entry name" value="PHOSPHATIDATE CYTIDYLYLTRANSFERASE"/>
    <property type="match status" value="1"/>
</dbReference>
<evidence type="ECO:0000256" key="19">
    <source>
        <dbReference type="SAM" id="Phobius"/>
    </source>
</evidence>
<keyword evidence="15 19" id="KW-0472">Membrane</keyword>
<accession>A0ABY7JQQ0</accession>
<evidence type="ECO:0000256" key="1">
    <source>
        <dbReference type="ARBA" id="ARBA00001698"/>
    </source>
</evidence>
<evidence type="ECO:0000256" key="8">
    <source>
        <dbReference type="ARBA" id="ARBA00022475"/>
    </source>
</evidence>
<evidence type="ECO:0000256" key="15">
    <source>
        <dbReference type="ARBA" id="ARBA00023136"/>
    </source>
</evidence>
<evidence type="ECO:0000256" key="4">
    <source>
        <dbReference type="ARBA" id="ARBA00005189"/>
    </source>
</evidence>
<evidence type="ECO:0000313" key="20">
    <source>
        <dbReference type="EMBL" id="WAW15685.1"/>
    </source>
</evidence>
<evidence type="ECO:0000256" key="12">
    <source>
        <dbReference type="ARBA" id="ARBA00022695"/>
    </source>
</evidence>
<evidence type="ECO:0000256" key="16">
    <source>
        <dbReference type="ARBA" id="ARBA00023209"/>
    </source>
</evidence>
<gene>
    <name evidence="20" type="ORF">O0R46_04345</name>
</gene>
<comment type="pathway">
    <text evidence="4">Lipid metabolism.</text>
</comment>
<evidence type="ECO:0000256" key="14">
    <source>
        <dbReference type="ARBA" id="ARBA00023098"/>
    </source>
</evidence>
<evidence type="ECO:0000313" key="21">
    <source>
        <dbReference type="Proteomes" id="UP001164187"/>
    </source>
</evidence>
<keyword evidence="17" id="KW-1208">Phospholipid metabolism</keyword>
<keyword evidence="9" id="KW-0444">Lipid biosynthesis</keyword>
<feature type="transmembrane region" description="Helical" evidence="19">
    <location>
        <begin position="75"/>
        <end position="93"/>
    </location>
</feature>
<dbReference type="Proteomes" id="UP001164187">
    <property type="component" value="Chromosome"/>
</dbReference>
<comment type="subcellular location">
    <subcellularLocation>
        <location evidence="2">Cell membrane</location>
        <topology evidence="2">Multi-pass membrane protein</topology>
    </subcellularLocation>
</comment>
<dbReference type="Pfam" id="PF01148">
    <property type="entry name" value="CTP_transf_1"/>
    <property type="match status" value="1"/>
</dbReference>
<dbReference type="GO" id="GO:0004605">
    <property type="term" value="F:phosphatidate cytidylyltransferase activity"/>
    <property type="evidence" value="ECO:0007669"/>
    <property type="project" value="UniProtKB-EC"/>
</dbReference>
<dbReference type="PROSITE" id="PS01315">
    <property type="entry name" value="CDS"/>
    <property type="match status" value="1"/>
</dbReference>
<keyword evidence="12 18" id="KW-0548">Nucleotidyltransferase</keyword>
<feature type="transmembrane region" description="Helical" evidence="19">
    <location>
        <begin position="49"/>
        <end position="69"/>
    </location>
</feature>
<proteinExistence type="inferred from homology"/>
<keyword evidence="11 18" id="KW-0812">Transmembrane</keyword>
<evidence type="ECO:0000256" key="17">
    <source>
        <dbReference type="ARBA" id="ARBA00023264"/>
    </source>
</evidence>
<evidence type="ECO:0000256" key="18">
    <source>
        <dbReference type="RuleBase" id="RU003938"/>
    </source>
</evidence>
<feature type="transmembrane region" description="Helical" evidence="19">
    <location>
        <begin position="105"/>
        <end position="125"/>
    </location>
</feature>
<evidence type="ECO:0000256" key="2">
    <source>
        <dbReference type="ARBA" id="ARBA00004651"/>
    </source>
</evidence>
<organism evidence="20 21">
    <name type="scientific">Peptostreptococcus equinus</name>
    <dbReference type="NCBI Taxonomy" id="3003601"/>
    <lineage>
        <taxon>Bacteria</taxon>
        <taxon>Bacillati</taxon>
        <taxon>Bacillota</taxon>
        <taxon>Clostridia</taxon>
        <taxon>Peptostreptococcales</taxon>
        <taxon>Peptostreptococcaceae</taxon>
        <taxon>Peptostreptococcus</taxon>
    </lineage>
</organism>
<dbReference type="PANTHER" id="PTHR46382">
    <property type="entry name" value="PHOSPHATIDATE CYTIDYLYLTRANSFERASE"/>
    <property type="match status" value="1"/>
</dbReference>
<dbReference type="RefSeq" id="WP_269312362.1">
    <property type="nucleotide sequence ID" value="NZ_CP114052.1"/>
</dbReference>
<keyword evidence="8" id="KW-1003">Cell membrane</keyword>
<feature type="transmembrane region" description="Helical" evidence="19">
    <location>
        <begin position="131"/>
        <end position="149"/>
    </location>
</feature>
<feature type="transmembrane region" description="Helical" evidence="19">
    <location>
        <begin position="236"/>
        <end position="259"/>
    </location>
</feature>